<dbReference type="Proteomes" id="UP000460626">
    <property type="component" value="Unassembled WGS sequence"/>
</dbReference>
<proteinExistence type="inferred from homology"/>
<dbReference type="GO" id="GO:0006865">
    <property type="term" value="P:amino acid transport"/>
    <property type="evidence" value="ECO:0007669"/>
    <property type="project" value="UniProtKB-KW"/>
</dbReference>
<dbReference type="AlphaFoldDB" id="A0A845A6J8"/>
<dbReference type="RefSeq" id="WP_131452471.1">
    <property type="nucleotide sequence ID" value="NZ_BMJK01000001.1"/>
</dbReference>
<keyword evidence="2 4" id="KW-0732">Signal</keyword>
<dbReference type="InterPro" id="IPR051010">
    <property type="entry name" value="BCAA_transport"/>
</dbReference>
<dbReference type="PANTHER" id="PTHR30483">
    <property type="entry name" value="LEUCINE-SPECIFIC-BINDING PROTEIN"/>
    <property type="match status" value="1"/>
</dbReference>
<dbReference type="Pfam" id="PF13458">
    <property type="entry name" value="Peripla_BP_6"/>
    <property type="match status" value="1"/>
</dbReference>
<comment type="caution">
    <text evidence="6">The sequence shown here is derived from an EMBL/GenBank/DDBJ whole genome shotgun (WGS) entry which is preliminary data.</text>
</comment>
<dbReference type="SUPFAM" id="SSF53822">
    <property type="entry name" value="Periplasmic binding protein-like I"/>
    <property type="match status" value="1"/>
</dbReference>
<protein>
    <submittedName>
        <fullName evidence="6">ABC transporter substrate-binding protein</fullName>
    </submittedName>
</protein>
<gene>
    <name evidence="6" type="ORF">GRI62_06050</name>
</gene>
<accession>A0A845A6J8</accession>
<evidence type="ECO:0000256" key="1">
    <source>
        <dbReference type="ARBA" id="ARBA00010062"/>
    </source>
</evidence>
<dbReference type="EMBL" id="WTYH01000001">
    <property type="protein sequence ID" value="MXO93169.1"/>
    <property type="molecule type" value="Genomic_DNA"/>
</dbReference>
<comment type="similarity">
    <text evidence="1">Belongs to the leucine-binding protein family.</text>
</comment>
<evidence type="ECO:0000256" key="4">
    <source>
        <dbReference type="SAM" id="SignalP"/>
    </source>
</evidence>
<evidence type="ECO:0000259" key="5">
    <source>
        <dbReference type="Pfam" id="PF13458"/>
    </source>
</evidence>
<feature type="chain" id="PRO_5032579114" evidence="4">
    <location>
        <begin position="23"/>
        <end position="390"/>
    </location>
</feature>
<sequence length="390" mass="40634">MFGKVKRLVMASLGAVTLAGCAVIPGGTDAPVYNEPVANTPPPAPSAPDADLLPADTERHRVALLVPLSGSNSEVGQSIANASTMALLDTGADNLRITTYDTGSGAAEAARRAVADGNRLILGPLVRDNVDPVLAEARGANVPLITFSNDVSVAQDGVFVMGHVPDQSVARTAAFAIAQGARTFAVLAPRGDYGDRALNALEQAVTALGGRVVGIERYDRNNTSILSSADRLRAAGGYDTVLIADGARLAAMAAPRLKNTGDALPSIIGTELWSREDALTRTGALRGAWFAAVPDARYRQFAQSYASRFGDQPYRIATLGYDAVLLTLRLSRDWQPGRALPAGLLTDAGGFLGLDGAIRFMPDGVGQRALEVRQIGNGAFTVVDPAPTGF</sequence>
<dbReference type="Gene3D" id="3.40.50.2300">
    <property type="match status" value="2"/>
</dbReference>
<feature type="signal peptide" evidence="4">
    <location>
        <begin position="1"/>
        <end position="22"/>
    </location>
</feature>
<keyword evidence="3" id="KW-0029">Amino-acid transport</keyword>
<reference evidence="6 7" key="1">
    <citation type="submission" date="2019-12" db="EMBL/GenBank/DDBJ databases">
        <title>Genomic-based taxomic classification of the family Erythrobacteraceae.</title>
        <authorList>
            <person name="Xu L."/>
        </authorList>
    </citation>
    <scope>NUCLEOTIDE SEQUENCE [LARGE SCALE GENOMIC DNA]</scope>
    <source>
        <strain evidence="6 7">RC4-10-4</strain>
    </source>
</reference>
<keyword evidence="7" id="KW-1185">Reference proteome</keyword>
<feature type="domain" description="Leucine-binding protein" evidence="5">
    <location>
        <begin position="61"/>
        <end position="333"/>
    </location>
</feature>
<dbReference type="PANTHER" id="PTHR30483:SF6">
    <property type="entry name" value="PERIPLASMIC BINDING PROTEIN OF ABC TRANSPORTER FOR NATURAL AMINO ACIDS"/>
    <property type="match status" value="1"/>
</dbReference>
<organism evidence="6 7">
    <name type="scientific">Aurantiacibacter arachoides</name>
    <dbReference type="NCBI Taxonomy" id="1850444"/>
    <lineage>
        <taxon>Bacteria</taxon>
        <taxon>Pseudomonadati</taxon>
        <taxon>Pseudomonadota</taxon>
        <taxon>Alphaproteobacteria</taxon>
        <taxon>Sphingomonadales</taxon>
        <taxon>Erythrobacteraceae</taxon>
        <taxon>Aurantiacibacter</taxon>
    </lineage>
</organism>
<evidence type="ECO:0000256" key="3">
    <source>
        <dbReference type="ARBA" id="ARBA00022970"/>
    </source>
</evidence>
<dbReference type="InterPro" id="IPR028082">
    <property type="entry name" value="Peripla_BP_I"/>
</dbReference>
<dbReference type="InterPro" id="IPR028081">
    <property type="entry name" value="Leu-bd"/>
</dbReference>
<name>A0A845A6J8_9SPHN</name>
<dbReference type="CDD" id="cd06339">
    <property type="entry name" value="PBP1_YraM_LppC_lipoprotein-like"/>
    <property type="match status" value="1"/>
</dbReference>
<evidence type="ECO:0000256" key="2">
    <source>
        <dbReference type="ARBA" id="ARBA00022729"/>
    </source>
</evidence>
<evidence type="ECO:0000313" key="7">
    <source>
        <dbReference type="Proteomes" id="UP000460626"/>
    </source>
</evidence>
<keyword evidence="3" id="KW-0813">Transport</keyword>
<dbReference type="PROSITE" id="PS51257">
    <property type="entry name" value="PROKAR_LIPOPROTEIN"/>
    <property type="match status" value="1"/>
</dbReference>
<dbReference type="OrthoDB" id="7210494at2"/>
<evidence type="ECO:0000313" key="6">
    <source>
        <dbReference type="EMBL" id="MXO93169.1"/>
    </source>
</evidence>